<proteinExistence type="inferred from homology"/>
<evidence type="ECO:0000313" key="9">
    <source>
        <dbReference type="EMBL" id="MBB3945510.1"/>
    </source>
</evidence>
<organism evidence="9 10">
    <name type="scientific">Rhizobium skierniewicense</name>
    <dbReference type="NCBI Taxonomy" id="984260"/>
    <lineage>
        <taxon>Bacteria</taxon>
        <taxon>Pseudomonadati</taxon>
        <taxon>Pseudomonadota</taxon>
        <taxon>Alphaproteobacteria</taxon>
        <taxon>Hyphomicrobiales</taxon>
        <taxon>Rhizobiaceae</taxon>
        <taxon>Rhizobium/Agrobacterium group</taxon>
        <taxon>Rhizobium</taxon>
    </lineage>
</organism>
<dbReference type="EMBL" id="JACIDV010000003">
    <property type="protein sequence ID" value="MBB3945510.1"/>
    <property type="molecule type" value="Genomic_DNA"/>
</dbReference>
<evidence type="ECO:0000256" key="7">
    <source>
        <dbReference type="ARBA" id="ARBA00022801"/>
    </source>
</evidence>
<dbReference type="InterPro" id="IPR050092">
    <property type="entry name" value="RNase_H"/>
</dbReference>
<comment type="caution">
    <text evidence="9">The sequence shown here is derived from an EMBL/GenBank/DDBJ whole genome shotgun (WGS) entry which is preliminary data.</text>
</comment>
<dbReference type="RefSeq" id="WP_183895053.1">
    <property type="nucleotide sequence ID" value="NZ_JACIDV010000003.1"/>
</dbReference>
<evidence type="ECO:0000256" key="6">
    <source>
        <dbReference type="ARBA" id="ARBA00022759"/>
    </source>
</evidence>
<keyword evidence="4" id="KW-0540">Nuclease</keyword>
<dbReference type="GO" id="GO:0003676">
    <property type="term" value="F:nucleic acid binding"/>
    <property type="evidence" value="ECO:0007669"/>
    <property type="project" value="InterPro"/>
</dbReference>
<keyword evidence="7 9" id="KW-0378">Hydrolase</keyword>
<evidence type="ECO:0000256" key="4">
    <source>
        <dbReference type="ARBA" id="ARBA00022722"/>
    </source>
</evidence>
<dbReference type="GO" id="GO:0004523">
    <property type="term" value="F:RNA-DNA hybrid ribonuclease activity"/>
    <property type="evidence" value="ECO:0007669"/>
    <property type="project" value="UniProtKB-EC"/>
</dbReference>
<protein>
    <recommendedName>
        <fullName evidence="3">ribonuclease H</fullName>
        <ecNumber evidence="3">3.1.26.4</ecNumber>
    </recommendedName>
</protein>
<evidence type="ECO:0000259" key="8">
    <source>
        <dbReference type="PROSITE" id="PS50879"/>
    </source>
</evidence>
<comment type="catalytic activity">
    <reaction evidence="1">
        <text>Endonucleolytic cleavage to 5'-phosphomonoester.</text>
        <dbReference type="EC" id="3.1.26.4"/>
    </reaction>
</comment>
<accession>A0A7W6CBJ8</accession>
<dbReference type="Gene3D" id="3.30.420.10">
    <property type="entry name" value="Ribonuclease H-like superfamily/Ribonuclease H"/>
    <property type="match status" value="1"/>
</dbReference>
<keyword evidence="10" id="KW-1185">Reference proteome</keyword>
<dbReference type="SUPFAM" id="SSF53098">
    <property type="entry name" value="Ribonuclease H-like"/>
    <property type="match status" value="1"/>
</dbReference>
<dbReference type="InterPro" id="IPR036397">
    <property type="entry name" value="RNaseH_sf"/>
</dbReference>
<dbReference type="GO" id="GO:0046872">
    <property type="term" value="F:metal ion binding"/>
    <property type="evidence" value="ECO:0007669"/>
    <property type="project" value="UniProtKB-KW"/>
</dbReference>
<dbReference type="PANTHER" id="PTHR10642:SF26">
    <property type="entry name" value="RIBONUCLEASE H1"/>
    <property type="match status" value="1"/>
</dbReference>
<keyword evidence="6" id="KW-0255">Endonuclease</keyword>
<evidence type="ECO:0000256" key="2">
    <source>
        <dbReference type="ARBA" id="ARBA00005300"/>
    </source>
</evidence>
<dbReference type="AlphaFoldDB" id="A0A7W6CBJ8"/>
<evidence type="ECO:0000256" key="3">
    <source>
        <dbReference type="ARBA" id="ARBA00012180"/>
    </source>
</evidence>
<sequence length="194" mass="21447">MGLVSARFSFSTLRNGDLNVTSHETSLKPDTIGFARTQPVDIYVDGSYDVVSKKGGWAFVVFEGDDILVTQSGTVAAGTNNAVEVVATLNAARWASENFPLARVTIWSDSMHVVEGCNHWRPIWRNNGWKHYNPDPRARNRRIADWALWTALDRHLLQNQQLAVAWCKGHQGHIGNELADRLAAAAYSSGSARS</sequence>
<feature type="domain" description="RNase H type-1" evidence="8">
    <location>
        <begin position="36"/>
        <end position="188"/>
    </location>
</feature>
<dbReference type="Pfam" id="PF00075">
    <property type="entry name" value="RNase_H"/>
    <property type="match status" value="1"/>
</dbReference>
<dbReference type="EC" id="3.1.26.4" evidence="3"/>
<gene>
    <name evidence="9" type="ORF">GGQ73_001443</name>
</gene>
<evidence type="ECO:0000256" key="5">
    <source>
        <dbReference type="ARBA" id="ARBA00022723"/>
    </source>
</evidence>
<evidence type="ECO:0000313" key="10">
    <source>
        <dbReference type="Proteomes" id="UP000565286"/>
    </source>
</evidence>
<dbReference type="InterPro" id="IPR012337">
    <property type="entry name" value="RNaseH-like_sf"/>
</dbReference>
<name>A0A7W6CBJ8_9HYPH</name>
<dbReference type="InterPro" id="IPR002156">
    <property type="entry name" value="RNaseH_domain"/>
</dbReference>
<dbReference type="PANTHER" id="PTHR10642">
    <property type="entry name" value="RIBONUCLEASE H1"/>
    <property type="match status" value="1"/>
</dbReference>
<evidence type="ECO:0000256" key="1">
    <source>
        <dbReference type="ARBA" id="ARBA00000077"/>
    </source>
</evidence>
<dbReference type="GO" id="GO:0043137">
    <property type="term" value="P:DNA replication, removal of RNA primer"/>
    <property type="evidence" value="ECO:0007669"/>
    <property type="project" value="TreeGrafter"/>
</dbReference>
<dbReference type="Proteomes" id="UP000565286">
    <property type="component" value="Unassembled WGS sequence"/>
</dbReference>
<reference evidence="9 10" key="1">
    <citation type="submission" date="2020-08" db="EMBL/GenBank/DDBJ databases">
        <title>Genomic Encyclopedia of Type Strains, Phase IV (KMG-IV): sequencing the most valuable type-strain genomes for metagenomic binning, comparative biology and taxonomic classification.</title>
        <authorList>
            <person name="Goeker M."/>
        </authorList>
    </citation>
    <scope>NUCLEOTIDE SEQUENCE [LARGE SCALE GENOMIC DNA]</scope>
    <source>
        <strain evidence="9 10">DSM 26438</strain>
    </source>
</reference>
<dbReference type="PROSITE" id="PS50879">
    <property type="entry name" value="RNASE_H_1"/>
    <property type="match status" value="1"/>
</dbReference>
<comment type="similarity">
    <text evidence="2">Belongs to the RNase H family.</text>
</comment>
<keyword evidence="5" id="KW-0479">Metal-binding</keyword>